<gene>
    <name evidence="12" type="ORF">ABEB36_005561</name>
</gene>
<reference evidence="12 13" key="1">
    <citation type="submission" date="2024-05" db="EMBL/GenBank/DDBJ databases">
        <title>Genetic variation in Jamaican populations of the coffee berry borer (Hypothenemus hampei).</title>
        <authorList>
            <person name="Errbii M."/>
            <person name="Myrie A."/>
        </authorList>
    </citation>
    <scope>NUCLEOTIDE SEQUENCE [LARGE SCALE GENOMIC DNA]</scope>
    <source>
        <strain evidence="12">JA-Hopewell-2020-01-JO</strain>
        <tissue evidence="12">Whole body</tissue>
    </source>
</reference>
<evidence type="ECO:0000256" key="10">
    <source>
        <dbReference type="SAM" id="Phobius"/>
    </source>
</evidence>
<dbReference type="InterPro" id="IPR002938">
    <property type="entry name" value="FAD-bd"/>
</dbReference>
<dbReference type="GO" id="GO:0006569">
    <property type="term" value="P:L-tryptophan catabolic process"/>
    <property type="evidence" value="ECO:0007669"/>
    <property type="project" value="UniProtKB-UniRule"/>
</dbReference>
<dbReference type="EMBL" id="JBDJPC010000004">
    <property type="protein sequence ID" value="KAL1506144.1"/>
    <property type="molecule type" value="Genomic_DNA"/>
</dbReference>
<dbReference type="FunFam" id="3.50.50.60:FF:000185">
    <property type="entry name" value="Kynurenine 3-monooxygenase"/>
    <property type="match status" value="1"/>
</dbReference>
<dbReference type="PANTHER" id="PTHR46028:SF2">
    <property type="entry name" value="KYNURENINE 3-MONOOXYGENASE"/>
    <property type="match status" value="1"/>
</dbReference>
<evidence type="ECO:0000259" key="11">
    <source>
        <dbReference type="Pfam" id="PF01494"/>
    </source>
</evidence>
<keyword evidence="10" id="KW-0812">Transmembrane</keyword>
<dbReference type="GO" id="GO:0031966">
    <property type="term" value="C:mitochondrial membrane"/>
    <property type="evidence" value="ECO:0007669"/>
    <property type="project" value="UniProtKB-UniRule"/>
</dbReference>
<keyword evidence="10" id="KW-1133">Transmembrane helix</keyword>
<comment type="similarity">
    <text evidence="9">Belongs to the aromatic-ring hydroxylase family. KMO subfamily.</text>
</comment>
<keyword evidence="5 9" id="KW-0521">NADP</keyword>
<evidence type="ECO:0000256" key="7">
    <source>
        <dbReference type="ARBA" id="ARBA00023033"/>
    </source>
</evidence>
<dbReference type="GO" id="GO:0050660">
    <property type="term" value="F:flavin adenine dinucleotide binding"/>
    <property type="evidence" value="ECO:0007669"/>
    <property type="project" value="UniProtKB-UniRule"/>
</dbReference>
<keyword evidence="7 9" id="KW-0503">Monooxygenase</keyword>
<keyword evidence="3 9" id="KW-0662">Pyridine nucleotide biosynthesis</keyword>
<comment type="cofactor">
    <cofactor evidence="1 9">
        <name>FAD</name>
        <dbReference type="ChEBI" id="CHEBI:57692"/>
    </cofactor>
</comment>
<dbReference type="InterPro" id="IPR036188">
    <property type="entry name" value="FAD/NAD-bd_sf"/>
</dbReference>
<evidence type="ECO:0000256" key="3">
    <source>
        <dbReference type="ARBA" id="ARBA00022642"/>
    </source>
</evidence>
<dbReference type="Gene3D" id="3.50.50.60">
    <property type="entry name" value="FAD/NAD(P)-binding domain"/>
    <property type="match status" value="1"/>
</dbReference>
<proteinExistence type="inferred from homology"/>
<dbReference type="EC" id="1.14.13.9" evidence="9"/>
<comment type="caution">
    <text evidence="12">The sequence shown here is derived from an EMBL/GenBank/DDBJ whole genome shotgun (WGS) entry which is preliminary data.</text>
</comment>
<dbReference type="GO" id="GO:0004502">
    <property type="term" value="F:kynurenine 3-monooxygenase activity"/>
    <property type="evidence" value="ECO:0007669"/>
    <property type="project" value="UniProtKB-UniRule"/>
</dbReference>
<feature type="transmembrane region" description="Helical" evidence="10">
    <location>
        <begin position="12"/>
        <end position="31"/>
    </location>
</feature>
<sequence>MRNYQQDRPLTKSAIVIGGGLVGSLCVSLLAQRGYKVTLFEKRGDIRKLESANGRSINLALSHRGRQALKLIGIEDEALSHSISMKGRLLHNINGHTKSVIYDPVSNQCIYSIGRNYLNRALLDVAEKDPNVRLCFHHKLTDVDFQTGFITLKSIKSGEILQTTADLIIGADGAFSSLRSFMQKTALFNFSQNFIDHGYLELCIPPERGGKLHPNHLHIWPRRELMMIALPNLDNSWTVTLFMPFKKFESIRNSENLLHFFNDIFPDALPLIGETELKNFYFSNKPSALVSIKCNRYDMNGKFLIIGDAAHAMVPFYGQGMNAGFEDCFLLNEILNETRDDVGRTTVLFTKKRQIEANAICDLAMYNYEEMRDLVTKPSFVIRKLLDTYLAKIFPRIWIPLYNSVSFSHMPYSKCIENKHWQNQILYATFSLLILVMATLVVLLRAI</sequence>
<dbReference type="PANTHER" id="PTHR46028">
    <property type="entry name" value="KYNURENINE 3-MONOOXYGENASE"/>
    <property type="match status" value="1"/>
</dbReference>
<keyword evidence="2 9" id="KW-0285">Flavoprotein</keyword>
<keyword evidence="6 9" id="KW-0560">Oxidoreductase</keyword>
<protein>
    <recommendedName>
        <fullName evidence="9">Kynurenine 3-monooxygenase</fullName>
        <ecNumber evidence="9">1.14.13.9</ecNumber>
    </recommendedName>
    <alternativeName>
        <fullName evidence="9">Kynurenine 3-hydroxylase</fullName>
    </alternativeName>
</protein>
<keyword evidence="4 9" id="KW-0274">FAD</keyword>
<evidence type="ECO:0000256" key="4">
    <source>
        <dbReference type="ARBA" id="ARBA00022827"/>
    </source>
</evidence>
<evidence type="ECO:0000313" key="12">
    <source>
        <dbReference type="EMBL" id="KAL1506144.1"/>
    </source>
</evidence>
<dbReference type="SUPFAM" id="SSF51905">
    <property type="entry name" value="FAD/NAD(P)-binding domain"/>
    <property type="match status" value="1"/>
</dbReference>
<dbReference type="GO" id="GO:0019805">
    <property type="term" value="P:quinolinate biosynthetic process"/>
    <property type="evidence" value="ECO:0007669"/>
    <property type="project" value="UniProtKB-UniRule"/>
</dbReference>
<organism evidence="12 13">
    <name type="scientific">Hypothenemus hampei</name>
    <name type="common">Coffee berry borer</name>
    <dbReference type="NCBI Taxonomy" id="57062"/>
    <lineage>
        <taxon>Eukaryota</taxon>
        <taxon>Metazoa</taxon>
        <taxon>Ecdysozoa</taxon>
        <taxon>Arthropoda</taxon>
        <taxon>Hexapoda</taxon>
        <taxon>Insecta</taxon>
        <taxon>Pterygota</taxon>
        <taxon>Neoptera</taxon>
        <taxon>Endopterygota</taxon>
        <taxon>Coleoptera</taxon>
        <taxon>Polyphaga</taxon>
        <taxon>Cucujiformia</taxon>
        <taxon>Curculionidae</taxon>
        <taxon>Scolytinae</taxon>
        <taxon>Hypothenemus</taxon>
    </lineage>
</organism>
<keyword evidence="13" id="KW-1185">Reference proteome</keyword>
<evidence type="ECO:0000256" key="6">
    <source>
        <dbReference type="ARBA" id="ARBA00023002"/>
    </source>
</evidence>
<feature type="transmembrane region" description="Helical" evidence="10">
    <location>
        <begin position="425"/>
        <end position="444"/>
    </location>
</feature>
<comment type="subcellular location">
    <subcellularLocation>
        <location evidence="9">Mitochondrion</location>
    </subcellularLocation>
    <subcellularLocation>
        <location evidence="9">Membrane</location>
        <topology evidence="9">Multi-pass membrane protein</topology>
    </subcellularLocation>
</comment>
<keyword evidence="9" id="KW-0496">Mitochondrion</keyword>
<dbReference type="Pfam" id="PF01494">
    <property type="entry name" value="FAD_binding_3"/>
    <property type="match status" value="1"/>
</dbReference>
<dbReference type="GO" id="GO:0034354">
    <property type="term" value="P:'de novo' NAD+ biosynthetic process from L-tryptophan"/>
    <property type="evidence" value="ECO:0007669"/>
    <property type="project" value="UniProtKB-UniRule"/>
</dbReference>
<evidence type="ECO:0000256" key="2">
    <source>
        <dbReference type="ARBA" id="ARBA00022630"/>
    </source>
</evidence>
<accession>A0ABD1F2I4</accession>
<comment type="catalytic activity">
    <reaction evidence="8 9">
        <text>L-kynurenine + NADPH + O2 + H(+) = 3-hydroxy-L-kynurenine + NADP(+) + H2O</text>
        <dbReference type="Rhea" id="RHEA:20545"/>
        <dbReference type="ChEBI" id="CHEBI:15377"/>
        <dbReference type="ChEBI" id="CHEBI:15378"/>
        <dbReference type="ChEBI" id="CHEBI:15379"/>
        <dbReference type="ChEBI" id="CHEBI:57783"/>
        <dbReference type="ChEBI" id="CHEBI:57959"/>
        <dbReference type="ChEBI" id="CHEBI:58125"/>
        <dbReference type="ChEBI" id="CHEBI:58349"/>
        <dbReference type="EC" id="1.14.13.9"/>
    </reaction>
</comment>
<keyword evidence="9 10" id="KW-0472">Membrane</keyword>
<dbReference type="PRINTS" id="PR00420">
    <property type="entry name" value="RNGMNOXGNASE"/>
</dbReference>
<evidence type="ECO:0000256" key="1">
    <source>
        <dbReference type="ARBA" id="ARBA00001974"/>
    </source>
</evidence>
<dbReference type="HAMAP" id="MF_01971">
    <property type="entry name" value="Kynurenine_monooxygenase"/>
    <property type="match status" value="1"/>
</dbReference>
<dbReference type="InterPro" id="IPR027545">
    <property type="entry name" value="Kynurenine_monooxygenase"/>
</dbReference>
<dbReference type="GO" id="GO:0043420">
    <property type="term" value="P:anthranilate metabolic process"/>
    <property type="evidence" value="ECO:0007669"/>
    <property type="project" value="UniProtKB-UniRule"/>
</dbReference>
<evidence type="ECO:0000313" key="13">
    <source>
        <dbReference type="Proteomes" id="UP001566132"/>
    </source>
</evidence>
<dbReference type="Proteomes" id="UP001566132">
    <property type="component" value="Unassembled WGS sequence"/>
</dbReference>
<evidence type="ECO:0000256" key="9">
    <source>
        <dbReference type="HAMAP-Rule" id="MF_03018"/>
    </source>
</evidence>
<name>A0ABD1F2I4_HYPHA</name>
<dbReference type="AlphaFoldDB" id="A0ABD1F2I4"/>
<evidence type="ECO:0000256" key="5">
    <source>
        <dbReference type="ARBA" id="ARBA00022857"/>
    </source>
</evidence>
<evidence type="ECO:0000256" key="8">
    <source>
        <dbReference type="ARBA" id="ARBA00047818"/>
    </source>
</evidence>
<comment type="pathway">
    <text evidence="9">Cofactor biosynthesis; NAD(+) biosynthesis; quinolinate from L-kynurenine: step 1/3.</text>
</comment>
<comment type="function">
    <text evidence="9">Catalyzes the hydroxylation of L-kynurenine (L-Kyn) to form 3-hydroxy-L-kynurenine (L-3OHKyn). Required for synthesis of quinolinic acid.</text>
</comment>
<feature type="domain" description="FAD-binding" evidence="11">
    <location>
        <begin position="14"/>
        <end position="338"/>
    </location>
</feature>